<organism evidence="1">
    <name type="scientific">Anguilla anguilla</name>
    <name type="common">European freshwater eel</name>
    <name type="synonym">Muraena anguilla</name>
    <dbReference type="NCBI Taxonomy" id="7936"/>
    <lineage>
        <taxon>Eukaryota</taxon>
        <taxon>Metazoa</taxon>
        <taxon>Chordata</taxon>
        <taxon>Craniata</taxon>
        <taxon>Vertebrata</taxon>
        <taxon>Euteleostomi</taxon>
        <taxon>Actinopterygii</taxon>
        <taxon>Neopterygii</taxon>
        <taxon>Teleostei</taxon>
        <taxon>Anguilliformes</taxon>
        <taxon>Anguillidae</taxon>
        <taxon>Anguilla</taxon>
    </lineage>
</organism>
<protein>
    <submittedName>
        <fullName evidence="1">Uncharacterized protein</fullName>
    </submittedName>
</protein>
<reference evidence="1" key="1">
    <citation type="submission" date="2014-11" db="EMBL/GenBank/DDBJ databases">
        <authorList>
            <person name="Amaro Gonzalez C."/>
        </authorList>
    </citation>
    <scope>NUCLEOTIDE SEQUENCE</scope>
</reference>
<accession>A0A0E9VEB8</accession>
<proteinExistence type="predicted"/>
<name>A0A0E9VEB8_ANGAN</name>
<dbReference type="EMBL" id="GBXM01032175">
    <property type="protein sequence ID" value="JAH76402.1"/>
    <property type="molecule type" value="Transcribed_RNA"/>
</dbReference>
<reference evidence="1" key="2">
    <citation type="journal article" date="2015" name="Fish Shellfish Immunol.">
        <title>Early steps in the European eel (Anguilla anguilla)-Vibrio vulnificus interaction in the gills: Role of the RtxA13 toxin.</title>
        <authorList>
            <person name="Callol A."/>
            <person name="Pajuelo D."/>
            <person name="Ebbesson L."/>
            <person name="Teles M."/>
            <person name="MacKenzie S."/>
            <person name="Amaro C."/>
        </authorList>
    </citation>
    <scope>NUCLEOTIDE SEQUENCE</scope>
</reference>
<evidence type="ECO:0000313" key="1">
    <source>
        <dbReference type="EMBL" id="JAH76402.1"/>
    </source>
</evidence>
<sequence>MDMALIAYLWSRMSRSATISSEDKTQQITSYNFTGLNFN</sequence>
<dbReference type="AlphaFoldDB" id="A0A0E9VEB8"/>